<dbReference type="EMBL" id="SMMG02000007">
    <property type="protein sequence ID" value="KAA3466014.1"/>
    <property type="molecule type" value="Genomic_DNA"/>
</dbReference>
<dbReference type="AlphaFoldDB" id="A0A5B6VAC4"/>
<name>A0A5B6VAC4_9ROSI</name>
<protein>
    <submittedName>
        <fullName evidence="1">Uncharacterized protein</fullName>
    </submittedName>
</protein>
<proteinExistence type="predicted"/>
<dbReference type="OrthoDB" id="1749844at2759"/>
<comment type="caution">
    <text evidence="1">The sequence shown here is derived from an EMBL/GenBank/DDBJ whole genome shotgun (WGS) entry which is preliminary data.</text>
</comment>
<keyword evidence="2" id="KW-1185">Reference proteome</keyword>
<reference evidence="1" key="1">
    <citation type="submission" date="2019-08" db="EMBL/GenBank/DDBJ databases">
        <authorList>
            <person name="Liu F."/>
        </authorList>
    </citation>
    <scope>NUCLEOTIDE SEQUENCE [LARGE SCALE GENOMIC DNA]</scope>
    <source>
        <strain evidence="1">PA1801</strain>
        <tissue evidence="1">Leaf</tissue>
    </source>
</reference>
<evidence type="ECO:0000313" key="1">
    <source>
        <dbReference type="EMBL" id="KAA3466014.1"/>
    </source>
</evidence>
<gene>
    <name evidence="1" type="ORF">EPI10_001141</name>
</gene>
<accession>A0A5B6VAC4</accession>
<organism evidence="1 2">
    <name type="scientific">Gossypium australe</name>
    <dbReference type="NCBI Taxonomy" id="47621"/>
    <lineage>
        <taxon>Eukaryota</taxon>
        <taxon>Viridiplantae</taxon>
        <taxon>Streptophyta</taxon>
        <taxon>Embryophyta</taxon>
        <taxon>Tracheophyta</taxon>
        <taxon>Spermatophyta</taxon>
        <taxon>Magnoliopsida</taxon>
        <taxon>eudicotyledons</taxon>
        <taxon>Gunneridae</taxon>
        <taxon>Pentapetalae</taxon>
        <taxon>rosids</taxon>
        <taxon>malvids</taxon>
        <taxon>Malvales</taxon>
        <taxon>Malvaceae</taxon>
        <taxon>Malvoideae</taxon>
        <taxon>Gossypium</taxon>
    </lineage>
</organism>
<dbReference type="Proteomes" id="UP000325315">
    <property type="component" value="Unassembled WGS sequence"/>
</dbReference>
<sequence length="59" mass="6701">MTLIRVASEVSKMKIDQVMTICKFTYVFLNELSSSIGLFPETTPISISPYRITLTELKD</sequence>
<evidence type="ECO:0000313" key="2">
    <source>
        <dbReference type="Proteomes" id="UP000325315"/>
    </source>
</evidence>